<evidence type="ECO:0000256" key="1">
    <source>
        <dbReference type="SAM" id="Phobius"/>
    </source>
</evidence>
<keyword evidence="1" id="KW-0472">Membrane</keyword>
<keyword evidence="1" id="KW-1133">Transmembrane helix</keyword>
<feature type="transmembrane region" description="Helical" evidence="1">
    <location>
        <begin position="7"/>
        <end position="32"/>
    </location>
</feature>
<dbReference type="Proteomes" id="UP000195981">
    <property type="component" value="Unassembled WGS sequence"/>
</dbReference>
<feature type="transmembrane region" description="Helical" evidence="1">
    <location>
        <begin position="137"/>
        <end position="164"/>
    </location>
</feature>
<dbReference type="AlphaFoldDB" id="A0A1X6X163"/>
<accession>A0A1X6X163</accession>
<organism evidence="2 3">
    <name type="scientific">Brachybacterium nesterenkovii</name>
    <dbReference type="NCBI Taxonomy" id="47847"/>
    <lineage>
        <taxon>Bacteria</taxon>
        <taxon>Bacillati</taxon>
        <taxon>Actinomycetota</taxon>
        <taxon>Actinomycetes</taxon>
        <taxon>Micrococcales</taxon>
        <taxon>Dermabacteraceae</taxon>
        <taxon>Brachybacterium</taxon>
    </lineage>
</organism>
<dbReference type="EMBL" id="FWFG01000068">
    <property type="protein sequence ID" value="SLM92384.1"/>
    <property type="molecule type" value="Genomic_DNA"/>
</dbReference>
<evidence type="ECO:0000313" key="2">
    <source>
        <dbReference type="EMBL" id="SLM92384.1"/>
    </source>
</evidence>
<reference evidence="2 3" key="1">
    <citation type="submission" date="2017-02" db="EMBL/GenBank/DDBJ databases">
        <authorList>
            <person name="Peterson S.W."/>
        </authorList>
    </citation>
    <scope>NUCLEOTIDE SEQUENCE [LARGE SCALE GENOMIC DNA]</scope>
    <source>
        <strain evidence="2 3">CIP104813</strain>
    </source>
</reference>
<sequence length="173" mass="16882">MVRIVLGILAILGGIVGAIGGLFLGGILGAGIGMVANISDIPPEDITTISSGQSVSVPNDVIALVGSTDPAATCTASGPDIESDSQSGGFTFEKDGQTYTVFAQVTSTNGSTATVTCTGNGEVAVAELGLDSALGGLGIGLLIGMGIPVLIGILGLILLISGIIGRVRSGKGQ</sequence>
<evidence type="ECO:0000313" key="3">
    <source>
        <dbReference type="Proteomes" id="UP000195981"/>
    </source>
</evidence>
<keyword evidence="1" id="KW-0812">Transmembrane</keyword>
<proteinExistence type="predicted"/>
<keyword evidence="3" id="KW-1185">Reference proteome</keyword>
<gene>
    <name evidence="2" type="ORF">FM110_08085</name>
</gene>
<name>A0A1X6X163_9MICO</name>
<protein>
    <submittedName>
        <fullName evidence="2">Uncharacterized protein</fullName>
    </submittedName>
</protein>